<organism evidence="7 8">
    <name type="scientific">Saccharopolyspora montiporae</name>
    <dbReference type="NCBI Taxonomy" id="2781240"/>
    <lineage>
        <taxon>Bacteria</taxon>
        <taxon>Bacillati</taxon>
        <taxon>Actinomycetota</taxon>
        <taxon>Actinomycetes</taxon>
        <taxon>Pseudonocardiales</taxon>
        <taxon>Pseudonocardiaceae</taxon>
        <taxon>Saccharopolyspora</taxon>
    </lineage>
</organism>
<dbReference type="Pfam" id="PF00440">
    <property type="entry name" value="TetR_N"/>
    <property type="match status" value="1"/>
</dbReference>
<keyword evidence="2" id="KW-0805">Transcription regulation</keyword>
<reference evidence="7" key="1">
    <citation type="submission" date="2020-10" db="EMBL/GenBank/DDBJ databases">
        <title>Diversity and distribution of actinomycetes associated with coral in the coast of Hainan.</title>
        <authorList>
            <person name="Li F."/>
        </authorList>
    </citation>
    <scope>NUCLEOTIDE SEQUENCE</scope>
    <source>
        <strain evidence="7">HNM0983</strain>
    </source>
</reference>
<keyword evidence="1" id="KW-0678">Repressor</keyword>
<proteinExistence type="predicted"/>
<dbReference type="EMBL" id="JADEYC010000007">
    <property type="protein sequence ID" value="MBE9373660.1"/>
    <property type="molecule type" value="Genomic_DNA"/>
</dbReference>
<dbReference type="PANTHER" id="PTHR30055:SF226">
    <property type="entry name" value="HTH-TYPE TRANSCRIPTIONAL REGULATOR PKSA"/>
    <property type="match status" value="1"/>
</dbReference>
<dbReference type="InterPro" id="IPR039538">
    <property type="entry name" value="BetI_C"/>
</dbReference>
<evidence type="ECO:0000256" key="3">
    <source>
        <dbReference type="ARBA" id="ARBA00023125"/>
    </source>
</evidence>
<dbReference type="InterPro" id="IPR001647">
    <property type="entry name" value="HTH_TetR"/>
</dbReference>
<protein>
    <submittedName>
        <fullName evidence="7">TetR/AcrR family transcriptional regulator</fullName>
    </submittedName>
</protein>
<dbReference type="GO" id="GO:0000976">
    <property type="term" value="F:transcription cis-regulatory region binding"/>
    <property type="evidence" value="ECO:0007669"/>
    <property type="project" value="TreeGrafter"/>
</dbReference>
<evidence type="ECO:0000256" key="4">
    <source>
        <dbReference type="ARBA" id="ARBA00023163"/>
    </source>
</evidence>
<dbReference type="InterPro" id="IPR036271">
    <property type="entry name" value="Tet_transcr_reg_TetR-rel_C_sf"/>
</dbReference>
<evidence type="ECO:0000313" key="8">
    <source>
        <dbReference type="Proteomes" id="UP000598360"/>
    </source>
</evidence>
<dbReference type="Pfam" id="PF13977">
    <property type="entry name" value="TetR_C_6"/>
    <property type="match status" value="1"/>
</dbReference>
<comment type="caution">
    <text evidence="7">The sequence shown here is derived from an EMBL/GenBank/DDBJ whole genome shotgun (WGS) entry which is preliminary data.</text>
</comment>
<dbReference type="SUPFAM" id="SSF46689">
    <property type="entry name" value="Homeodomain-like"/>
    <property type="match status" value="1"/>
</dbReference>
<dbReference type="SUPFAM" id="SSF48498">
    <property type="entry name" value="Tetracyclin repressor-like, C-terminal domain"/>
    <property type="match status" value="1"/>
</dbReference>
<dbReference type="InterPro" id="IPR009057">
    <property type="entry name" value="Homeodomain-like_sf"/>
</dbReference>
<keyword evidence="8" id="KW-1185">Reference proteome</keyword>
<feature type="DNA-binding region" description="H-T-H motif" evidence="5">
    <location>
        <begin position="34"/>
        <end position="53"/>
    </location>
</feature>
<evidence type="ECO:0000313" key="7">
    <source>
        <dbReference type="EMBL" id="MBE9373660.1"/>
    </source>
</evidence>
<dbReference type="Proteomes" id="UP000598360">
    <property type="component" value="Unassembled WGS sequence"/>
</dbReference>
<name>A0A929B8A5_9PSEU</name>
<dbReference type="AlphaFoldDB" id="A0A929B8A5"/>
<accession>A0A929B8A5</accession>
<dbReference type="InterPro" id="IPR050109">
    <property type="entry name" value="HTH-type_TetR-like_transc_reg"/>
</dbReference>
<dbReference type="Gene3D" id="1.10.357.10">
    <property type="entry name" value="Tetracycline Repressor, domain 2"/>
    <property type="match status" value="1"/>
</dbReference>
<dbReference type="RefSeq" id="WP_193927104.1">
    <property type="nucleotide sequence ID" value="NZ_JADEYC010000007.1"/>
</dbReference>
<feature type="domain" description="HTH tetR-type" evidence="6">
    <location>
        <begin position="11"/>
        <end position="71"/>
    </location>
</feature>
<keyword evidence="4" id="KW-0804">Transcription</keyword>
<dbReference type="PRINTS" id="PR00455">
    <property type="entry name" value="HTHTETR"/>
</dbReference>
<dbReference type="PROSITE" id="PS50977">
    <property type="entry name" value="HTH_TETR_2"/>
    <property type="match status" value="1"/>
</dbReference>
<keyword evidence="3 5" id="KW-0238">DNA-binding</keyword>
<sequence length="203" mass="21931">MARTVNREQHQQRRTAITEAAATLFARQGFARTTTAQIAEAAGTSPGNMFHYFADKPAIFRAIFEQDIPTSRELFQKHAEPEDPAASLMDVVDALAAPARDGRAPGLLVELLRQAGNDPQLREIVGTNDAIVRGGIAELVRRAAAEGRADPDLDADRAAAWVSTVVDAAYLNAEQGTDPLPMLRLIIARFLALPDGIAIRHGQ</sequence>
<dbReference type="PANTHER" id="PTHR30055">
    <property type="entry name" value="HTH-TYPE TRANSCRIPTIONAL REGULATOR RUTR"/>
    <property type="match status" value="1"/>
</dbReference>
<evidence type="ECO:0000256" key="1">
    <source>
        <dbReference type="ARBA" id="ARBA00022491"/>
    </source>
</evidence>
<gene>
    <name evidence="7" type="ORF">IQ251_04265</name>
</gene>
<evidence type="ECO:0000256" key="5">
    <source>
        <dbReference type="PROSITE-ProRule" id="PRU00335"/>
    </source>
</evidence>
<evidence type="ECO:0000259" key="6">
    <source>
        <dbReference type="PROSITE" id="PS50977"/>
    </source>
</evidence>
<dbReference type="GO" id="GO:0003700">
    <property type="term" value="F:DNA-binding transcription factor activity"/>
    <property type="evidence" value="ECO:0007669"/>
    <property type="project" value="TreeGrafter"/>
</dbReference>
<evidence type="ECO:0000256" key="2">
    <source>
        <dbReference type="ARBA" id="ARBA00023015"/>
    </source>
</evidence>